<evidence type="ECO:0000313" key="2">
    <source>
        <dbReference type="WBParaSite" id="ALUE_0000193701-mRNA-1"/>
    </source>
</evidence>
<organism evidence="1 2">
    <name type="scientific">Ascaris lumbricoides</name>
    <name type="common">Giant roundworm</name>
    <dbReference type="NCBI Taxonomy" id="6252"/>
    <lineage>
        <taxon>Eukaryota</taxon>
        <taxon>Metazoa</taxon>
        <taxon>Ecdysozoa</taxon>
        <taxon>Nematoda</taxon>
        <taxon>Chromadorea</taxon>
        <taxon>Rhabditida</taxon>
        <taxon>Spirurina</taxon>
        <taxon>Ascaridomorpha</taxon>
        <taxon>Ascaridoidea</taxon>
        <taxon>Ascarididae</taxon>
        <taxon>Ascaris</taxon>
    </lineage>
</organism>
<evidence type="ECO:0000313" key="1">
    <source>
        <dbReference type="Proteomes" id="UP000036681"/>
    </source>
</evidence>
<proteinExistence type="predicted"/>
<dbReference type="Proteomes" id="UP000036681">
    <property type="component" value="Unplaced"/>
</dbReference>
<sequence length="85" mass="10181">ADYQKRSALEKYEVFRAKDRPISVSDTKCNSEVMRAALTDVSLLYSRQQDKFLRETHGNFRARRRFHRRMSLFLQFCRTSSVLLF</sequence>
<protein>
    <submittedName>
        <fullName evidence="2">Vps5 domain-containing protein</fullName>
    </submittedName>
</protein>
<accession>A0A0M3HK92</accession>
<dbReference type="AlphaFoldDB" id="A0A0M3HK92"/>
<reference evidence="2" key="1">
    <citation type="submission" date="2017-02" db="UniProtKB">
        <authorList>
            <consortium name="WormBaseParasite"/>
        </authorList>
    </citation>
    <scope>IDENTIFICATION</scope>
</reference>
<dbReference type="WBParaSite" id="ALUE_0000193701-mRNA-1">
    <property type="protein sequence ID" value="ALUE_0000193701-mRNA-1"/>
    <property type="gene ID" value="ALUE_0000193701"/>
</dbReference>
<name>A0A0M3HK92_ASCLU</name>
<keyword evidence="1" id="KW-1185">Reference proteome</keyword>